<evidence type="ECO:0000313" key="5">
    <source>
        <dbReference type="EMBL" id="TLU70465.1"/>
    </source>
</evidence>
<evidence type="ECO:0000256" key="1">
    <source>
        <dbReference type="ARBA" id="ARBA00010873"/>
    </source>
</evidence>
<evidence type="ECO:0000256" key="3">
    <source>
        <dbReference type="SAM" id="MobiDB-lite"/>
    </source>
</evidence>
<dbReference type="Gene3D" id="3.30.930.30">
    <property type="match status" value="1"/>
</dbReference>
<dbReference type="RefSeq" id="WP_171034293.1">
    <property type="nucleotide sequence ID" value="NZ_VCDI01000022.1"/>
</dbReference>
<protein>
    <recommendedName>
        <fullName evidence="4">MobA/MobL protein domain-containing protein</fullName>
    </recommendedName>
</protein>
<comment type="caution">
    <text evidence="5">The sequence shown here is derived from an EMBL/GenBank/DDBJ whole genome shotgun (WGS) entry which is preliminary data.</text>
</comment>
<dbReference type="PANTHER" id="PTHR43788">
    <property type="entry name" value="DNA2/NAM7 HELICASE FAMILY MEMBER"/>
    <property type="match status" value="1"/>
</dbReference>
<keyword evidence="2" id="KW-0184">Conjugation</keyword>
<dbReference type="Proteomes" id="UP000305654">
    <property type="component" value="Unassembled WGS sequence"/>
</dbReference>
<evidence type="ECO:0000313" key="6">
    <source>
        <dbReference type="Proteomes" id="UP000305654"/>
    </source>
</evidence>
<dbReference type="SUPFAM" id="SSF52540">
    <property type="entry name" value="P-loop containing nucleoside triphosphate hydrolases"/>
    <property type="match status" value="2"/>
</dbReference>
<keyword evidence="6" id="KW-1185">Reference proteome</keyword>
<organism evidence="5 6">
    <name type="scientific">Lichenicoccus roseus</name>
    <dbReference type="NCBI Taxonomy" id="2683649"/>
    <lineage>
        <taxon>Bacteria</taxon>
        <taxon>Pseudomonadati</taxon>
        <taxon>Pseudomonadota</taxon>
        <taxon>Alphaproteobacteria</taxon>
        <taxon>Acetobacterales</taxon>
        <taxon>Acetobacteraceae</taxon>
        <taxon>Lichenicoccus</taxon>
    </lineage>
</organism>
<dbReference type="Gene3D" id="2.30.30.940">
    <property type="match status" value="1"/>
</dbReference>
<dbReference type="InterPro" id="IPR027417">
    <property type="entry name" value="P-loop_NTPase"/>
</dbReference>
<comment type="similarity">
    <text evidence="1">Belongs to the MobA/MobL family.</text>
</comment>
<evidence type="ECO:0000256" key="2">
    <source>
        <dbReference type="ARBA" id="ARBA00022971"/>
    </source>
</evidence>
<proteinExistence type="inferred from homology"/>
<dbReference type="InterPro" id="IPR005053">
    <property type="entry name" value="MobA_MobL"/>
</dbReference>
<reference evidence="5 6" key="1">
    <citation type="submission" date="2019-05" db="EMBL/GenBank/DDBJ databases">
        <authorList>
            <person name="Pankratov T."/>
            <person name="Grouzdev D."/>
        </authorList>
    </citation>
    <scope>NUCLEOTIDE SEQUENCE [LARGE SCALE GENOMIC DNA]</scope>
    <source>
        <strain evidence="5 6">KEBCLARHB70R</strain>
    </source>
</reference>
<dbReference type="Pfam" id="PF13604">
    <property type="entry name" value="AAA_30"/>
    <property type="match status" value="1"/>
</dbReference>
<dbReference type="Gene3D" id="3.40.50.300">
    <property type="entry name" value="P-loop containing nucleotide triphosphate hydrolases"/>
    <property type="match status" value="2"/>
</dbReference>
<feature type="domain" description="MobA/MobL protein" evidence="4">
    <location>
        <begin position="19"/>
        <end position="165"/>
    </location>
</feature>
<accession>A0A5R9IYA7</accession>
<evidence type="ECO:0000259" key="4">
    <source>
        <dbReference type="Pfam" id="PF03389"/>
    </source>
</evidence>
<dbReference type="InterPro" id="IPR050534">
    <property type="entry name" value="Coronavir_polyprotein_1ab"/>
</dbReference>
<gene>
    <name evidence="5" type="ORF">FE263_21890</name>
</gene>
<name>A0A5R9IYA7_9PROT</name>
<dbReference type="Pfam" id="PF03389">
    <property type="entry name" value="MobA_MobL"/>
    <property type="match status" value="1"/>
</dbReference>
<feature type="region of interest" description="Disordered" evidence="3">
    <location>
        <begin position="748"/>
        <end position="778"/>
    </location>
</feature>
<sequence length="954" mass="104994">MAIQFARTRFISRSTGGNAVRSAAYNQRTDIRDQRTGQNFYFKHREAPLHHEVLLPVGADAMFRDATTLWNAVEAAENRRNSQVVLEMILALPANPEITEADRLELARTFVHEHFVSKGLAAQIDIHAPHAGDLESETANWHAHVLVTTRRLEGDRLATHKARDLNPEVRRYGGKSFVMGAHGFGEAWRQHQDAFFRAHGYEVRVDPTVSHPTEHLGPVRMRRRDSELNERAADADAANHAAARDPLQVLAALTRNNATFSERDLDRYLAKHVKPLKERDSIKAAVLRHGEVLALHDRECGAVSERYTTRAVREQERATLALAAAVVGQRGTGVAPAIAWATAGGTTLRADQRAAYNHAVAAGGLKIIEGRAGTGKSYTLSAIRVAHARDGYQVVGLGPTNAVALDLKASGFAEARTLHAALFGLKNGRERWTERTVVIVDEAAMVDTRILHELLSEVHKAGARLILAGDDRQLASIERGGLFSELRQAHGSVEITEVTRQREAEQKQAARDLAEGRFRRAAETFNRIGAITWSDEQSDARDALVAAWAADVAADPTASRFVFAYTNDDVDALNAALRAVRRRRGELGADVALPTRRGMTDFAVGDRVQFTDTDKTIGVVNGHVGQITRIERLTQRVTVQLDGAGGEAGRTVSWTGASFSGVRHGYAGTIYKGQGKTLDHTYLYHTRHWRNAASYVALTRQRESARIFVARETAVDVGQLARQMARSEMKDASMAYATAEEIERARVGQEAVRRPGQDQQPDTAAVPVTPPPPAGERMPARVAQGWVSTMALPRDPQALQAHLRTLDEVLLQELIASAYASPTTDEPITLAGIGRQVDATYDAAAAYAERLRQDQATLVRETQALEATIRHAEASIVTLDQHDGLMRRVMRGMNLVENREVTSYRAKIEQAADRRIEVAAQLESLAPELADAERAEAQAYQRIDGDLEQERAER</sequence>
<feature type="non-terminal residue" evidence="5">
    <location>
        <position position="954"/>
    </location>
</feature>
<dbReference type="CDD" id="cd17933">
    <property type="entry name" value="DEXSc_RecD-like"/>
    <property type="match status" value="1"/>
</dbReference>
<dbReference type="EMBL" id="VCDI01000022">
    <property type="protein sequence ID" value="TLU70465.1"/>
    <property type="molecule type" value="Genomic_DNA"/>
</dbReference>
<dbReference type="AlphaFoldDB" id="A0A5R9IYA7"/>